<dbReference type="NCBIfam" id="NF008168">
    <property type="entry name" value="PRK10917.2-2"/>
    <property type="match status" value="1"/>
</dbReference>
<reference evidence="18 19" key="1">
    <citation type="submission" date="2020-08" db="EMBL/GenBank/DDBJ databases">
        <title>Genome public.</title>
        <authorList>
            <person name="Liu C."/>
            <person name="Sun Q."/>
        </authorList>
    </citation>
    <scope>NUCLEOTIDE SEQUENCE [LARGE SCALE GENOMIC DNA]</scope>
    <source>
        <strain evidence="18 19">M2</strain>
    </source>
</reference>
<gene>
    <name evidence="18" type="primary">recG</name>
    <name evidence="18" type="ORF">H8S02_09430</name>
</gene>
<dbReference type="SUPFAM" id="SSF50249">
    <property type="entry name" value="Nucleic acid-binding proteins"/>
    <property type="match status" value="1"/>
</dbReference>
<dbReference type="Gene3D" id="2.40.50.140">
    <property type="entry name" value="Nucleic acid-binding proteins"/>
    <property type="match status" value="1"/>
</dbReference>
<dbReference type="InterPro" id="IPR027417">
    <property type="entry name" value="P-loop_NTPase"/>
</dbReference>
<dbReference type="Pfam" id="PF19833">
    <property type="entry name" value="RecG_dom3_C"/>
    <property type="match status" value="1"/>
</dbReference>
<keyword evidence="8" id="KW-0238">DNA-binding</keyword>
<feature type="domain" description="Helicase C-terminal" evidence="17">
    <location>
        <begin position="451"/>
        <end position="612"/>
    </location>
</feature>
<dbReference type="PANTHER" id="PTHR47964">
    <property type="entry name" value="ATP-DEPENDENT DNA HELICASE HOMOLOG RECG, CHLOROPLASTIC"/>
    <property type="match status" value="1"/>
</dbReference>
<dbReference type="Proteomes" id="UP000641741">
    <property type="component" value="Unassembled WGS sequence"/>
</dbReference>
<evidence type="ECO:0000256" key="12">
    <source>
        <dbReference type="ARBA" id="ARBA00034617"/>
    </source>
</evidence>
<keyword evidence="6 15" id="KW-0347">Helicase</keyword>
<dbReference type="InterPro" id="IPR004609">
    <property type="entry name" value="ATP-dep_DNA_helicase_RecG"/>
</dbReference>
<dbReference type="PROSITE" id="PS51192">
    <property type="entry name" value="HELICASE_ATP_BIND_1"/>
    <property type="match status" value="1"/>
</dbReference>
<dbReference type="InterPro" id="IPR014001">
    <property type="entry name" value="Helicase_ATP-bd"/>
</dbReference>
<dbReference type="NCBIfam" id="NF008165">
    <property type="entry name" value="PRK10917.1-3"/>
    <property type="match status" value="1"/>
</dbReference>
<evidence type="ECO:0000313" key="19">
    <source>
        <dbReference type="Proteomes" id="UP000641741"/>
    </source>
</evidence>
<dbReference type="PANTHER" id="PTHR47964:SF1">
    <property type="entry name" value="ATP-DEPENDENT DNA HELICASE HOMOLOG RECG, CHLOROPLASTIC"/>
    <property type="match status" value="1"/>
</dbReference>
<evidence type="ECO:0000259" key="17">
    <source>
        <dbReference type="PROSITE" id="PS51194"/>
    </source>
</evidence>
<name>A0ABR7GPC2_9FIRM</name>
<evidence type="ECO:0000256" key="8">
    <source>
        <dbReference type="ARBA" id="ARBA00023125"/>
    </source>
</evidence>
<evidence type="ECO:0000256" key="14">
    <source>
        <dbReference type="ARBA" id="ARBA00048988"/>
    </source>
</evidence>
<evidence type="ECO:0000256" key="9">
    <source>
        <dbReference type="ARBA" id="ARBA00023172"/>
    </source>
</evidence>
<keyword evidence="4 15" id="KW-0227">DNA damage</keyword>
<sequence>MPAITDSVQFVKGIGPKKVKLFEKLHISTLQDALETYPRDYEDRTQITRIADIADEDRYAVRAILGTEPKVSRIRKGMTLVKCTIFDESGSLGVTWFNQPYITAQLRVGQEYLFYGRVQGFGRARQMISPQAEKVAENDQNPGRIVPVYPLTAGLTQRDMARVTEAALDAVPGDWPDPLPEVLRVKYRLPDAADALAAIHRPKNREDVNEARRRMVFEELFLLCCGLQQLRERRRADSGILFRGDRLEEFFAALPFAPTGAQRRAIMEIAADCASGRPMNRLVQGDVGSGKTVVAAALCALAAQNGWQAAFMAPTEILAAQHAETLSPMLGKLGLTCTLLTGSMTAAQKRAALAAIESGAANVVVGTHALIQQSVVFHRLGAVIADEQHRFGVAQRAALSAKGEMPHVLVMSATPIPRTLALIMYGDLDVSILDETPPGRSPVETYAVGENMRRRITAFIEKQLAAGGQVYVVCPLVEDGEGDSRLKSAEQHAKDLQAQLPHRRVAVLHGRMKNAEKDAVMRDFAAQKYDILVATTVIEVGVDVPNANLMVVEDADRFGLSQLHQLRGRVGRGTRQSYCVFFGADKGATARERLKILCKTNDGFEIARADLSQRGPGDFFGRRQHGLPALHVADLSADLALMQNAREEAEALLAADPSLSGWPLLKERVHRMFAERDDEAFN</sequence>
<dbReference type="InterPro" id="IPR045562">
    <property type="entry name" value="RecG_dom3_C"/>
</dbReference>
<evidence type="ECO:0000256" key="11">
    <source>
        <dbReference type="ARBA" id="ARBA00023235"/>
    </source>
</evidence>
<keyword evidence="5 15" id="KW-0378">Hydrolase</keyword>
<dbReference type="CDD" id="cd18792">
    <property type="entry name" value="SF2_C_RecG_TRCF"/>
    <property type="match status" value="1"/>
</dbReference>
<evidence type="ECO:0000256" key="3">
    <source>
        <dbReference type="ARBA" id="ARBA00022741"/>
    </source>
</evidence>
<keyword evidence="3 15" id="KW-0547">Nucleotide-binding</keyword>
<proteinExistence type="inferred from homology"/>
<evidence type="ECO:0000256" key="10">
    <source>
        <dbReference type="ARBA" id="ARBA00023204"/>
    </source>
</evidence>
<organism evidence="18 19">
    <name type="scientific">Agathobaculum hominis</name>
    <dbReference type="NCBI Taxonomy" id="2763014"/>
    <lineage>
        <taxon>Bacteria</taxon>
        <taxon>Bacillati</taxon>
        <taxon>Bacillota</taxon>
        <taxon>Clostridia</taxon>
        <taxon>Eubacteriales</taxon>
        <taxon>Butyricicoccaceae</taxon>
        <taxon>Agathobaculum</taxon>
    </lineage>
</organism>
<dbReference type="InterPro" id="IPR001650">
    <property type="entry name" value="Helicase_C-like"/>
</dbReference>
<dbReference type="NCBIfam" id="TIGR00643">
    <property type="entry name" value="recG"/>
    <property type="match status" value="1"/>
</dbReference>
<comment type="function">
    <text evidence="15">Plays a critical role in recombination and DNA repair. Helps process Holliday junction intermediates to mature products by catalyzing branch migration. Has replication fork regression activity, unwinds stalled or blocked replication forks to make a HJ that can be resolved. Has a DNA unwinding activity characteristic of a DNA helicase with 3'-5' polarity.</text>
</comment>
<dbReference type="CDD" id="cd04488">
    <property type="entry name" value="RecG_wedge_OBF"/>
    <property type="match status" value="1"/>
</dbReference>
<keyword evidence="11" id="KW-0413">Isomerase</keyword>
<dbReference type="Pfam" id="PF00271">
    <property type="entry name" value="Helicase_C"/>
    <property type="match status" value="1"/>
</dbReference>
<dbReference type="InterPro" id="IPR033454">
    <property type="entry name" value="RecG_wedge"/>
</dbReference>
<dbReference type="Pfam" id="PF00270">
    <property type="entry name" value="DEAD"/>
    <property type="match status" value="1"/>
</dbReference>
<evidence type="ECO:0000256" key="7">
    <source>
        <dbReference type="ARBA" id="ARBA00022840"/>
    </source>
</evidence>
<evidence type="ECO:0000256" key="1">
    <source>
        <dbReference type="ARBA" id="ARBA00007504"/>
    </source>
</evidence>
<evidence type="ECO:0000256" key="15">
    <source>
        <dbReference type="RuleBase" id="RU363016"/>
    </source>
</evidence>
<dbReference type="SUPFAM" id="SSF52540">
    <property type="entry name" value="P-loop containing nucleoside triphosphate hydrolases"/>
    <property type="match status" value="2"/>
</dbReference>
<protein>
    <recommendedName>
        <fullName evidence="2 15">ATP-dependent DNA helicase RecG</fullName>
        <ecNumber evidence="13 15">5.6.2.4</ecNumber>
    </recommendedName>
</protein>
<dbReference type="PROSITE" id="PS51194">
    <property type="entry name" value="HELICASE_CTER"/>
    <property type="match status" value="1"/>
</dbReference>
<dbReference type="InterPro" id="IPR011545">
    <property type="entry name" value="DEAD/DEAH_box_helicase_dom"/>
</dbReference>
<evidence type="ECO:0000256" key="4">
    <source>
        <dbReference type="ARBA" id="ARBA00022763"/>
    </source>
</evidence>
<dbReference type="EC" id="5.6.2.4" evidence="13 15"/>
<evidence type="ECO:0000256" key="13">
    <source>
        <dbReference type="ARBA" id="ARBA00034808"/>
    </source>
</evidence>
<accession>A0ABR7GPC2</accession>
<dbReference type="CDD" id="cd17992">
    <property type="entry name" value="DEXHc_RecG"/>
    <property type="match status" value="1"/>
</dbReference>
<evidence type="ECO:0000256" key="6">
    <source>
        <dbReference type="ARBA" id="ARBA00022806"/>
    </source>
</evidence>
<keyword evidence="10 15" id="KW-0234">DNA repair</keyword>
<keyword evidence="7 15" id="KW-0067">ATP-binding</keyword>
<keyword evidence="19" id="KW-1185">Reference proteome</keyword>
<evidence type="ECO:0000259" key="16">
    <source>
        <dbReference type="PROSITE" id="PS51192"/>
    </source>
</evidence>
<dbReference type="SMART" id="SM00487">
    <property type="entry name" value="DEXDc"/>
    <property type="match status" value="1"/>
</dbReference>
<evidence type="ECO:0000256" key="2">
    <source>
        <dbReference type="ARBA" id="ARBA00017846"/>
    </source>
</evidence>
<dbReference type="Pfam" id="PF17191">
    <property type="entry name" value="RecG_wedge"/>
    <property type="match status" value="1"/>
</dbReference>
<comment type="similarity">
    <text evidence="1 15">Belongs to the helicase family. RecG subfamily.</text>
</comment>
<evidence type="ECO:0000313" key="18">
    <source>
        <dbReference type="EMBL" id="MBC5696165.1"/>
    </source>
</evidence>
<dbReference type="SMART" id="SM00490">
    <property type="entry name" value="HELICc"/>
    <property type="match status" value="2"/>
</dbReference>
<dbReference type="EMBL" id="JACOPK010000008">
    <property type="protein sequence ID" value="MBC5696165.1"/>
    <property type="molecule type" value="Genomic_DNA"/>
</dbReference>
<dbReference type="GO" id="GO:0004386">
    <property type="term" value="F:helicase activity"/>
    <property type="evidence" value="ECO:0007669"/>
    <property type="project" value="UniProtKB-KW"/>
</dbReference>
<dbReference type="InterPro" id="IPR047112">
    <property type="entry name" value="RecG/Mfd"/>
</dbReference>
<dbReference type="RefSeq" id="WP_186970315.1">
    <property type="nucleotide sequence ID" value="NZ_JACOPK010000008.1"/>
</dbReference>
<comment type="catalytic activity">
    <reaction evidence="12 15">
        <text>Couples ATP hydrolysis with the unwinding of duplex DNA by translocating in the 3'-5' direction.</text>
        <dbReference type="EC" id="5.6.2.4"/>
    </reaction>
</comment>
<feature type="domain" description="Helicase ATP-binding" evidence="16">
    <location>
        <begin position="272"/>
        <end position="433"/>
    </location>
</feature>
<comment type="catalytic activity">
    <reaction evidence="14 15">
        <text>ATP + H2O = ADP + phosphate + H(+)</text>
        <dbReference type="Rhea" id="RHEA:13065"/>
        <dbReference type="ChEBI" id="CHEBI:15377"/>
        <dbReference type="ChEBI" id="CHEBI:15378"/>
        <dbReference type="ChEBI" id="CHEBI:30616"/>
        <dbReference type="ChEBI" id="CHEBI:43474"/>
        <dbReference type="ChEBI" id="CHEBI:456216"/>
        <dbReference type="EC" id="5.6.2.4"/>
    </reaction>
</comment>
<dbReference type="InterPro" id="IPR012340">
    <property type="entry name" value="NA-bd_OB-fold"/>
</dbReference>
<comment type="caution">
    <text evidence="18">The sequence shown here is derived from an EMBL/GenBank/DDBJ whole genome shotgun (WGS) entry which is preliminary data.</text>
</comment>
<keyword evidence="9 15" id="KW-0233">DNA recombination</keyword>
<dbReference type="Gene3D" id="3.40.50.300">
    <property type="entry name" value="P-loop containing nucleotide triphosphate hydrolases"/>
    <property type="match status" value="2"/>
</dbReference>
<evidence type="ECO:0000256" key="5">
    <source>
        <dbReference type="ARBA" id="ARBA00022801"/>
    </source>
</evidence>